<dbReference type="AlphaFoldDB" id="A0A7L8ACT4"/>
<keyword evidence="1" id="KW-0732">Signal</keyword>
<evidence type="ECO:0000256" key="1">
    <source>
        <dbReference type="SAM" id="SignalP"/>
    </source>
</evidence>
<evidence type="ECO:0000313" key="3">
    <source>
        <dbReference type="Proteomes" id="UP000516764"/>
    </source>
</evidence>
<dbReference type="OrthoDB" id="9782650at2"/>
<reference evidence="2 3" key="1">
    <citation type="journal article" date="2016" name="Int. J. Syst. Evol. Microbiol.">
        <title>Polaribacter haliotis sp. nov., isolated from the gut of abalone Haliotis discus hannai.</title>
        <authorList>
            <person name="Kim Y.O."/>
            <person name="Park I.S."/>
            <person name="Park S."/>
            <person name="Nam B.H."/>
            <person name="Park J.M."/>
            <person name="Kim D.G."/>
            <person name="Yoon J.H."/>
        </authorList>
    </citation>
    <scope>NUCLEOTIDE SEQUENCE [LARGE SCALE GENOMIC DNA]</scope>
    <source>
        <strain evidence="2 3">KCTC 52418</strain>
    </source>
</reference>
<accession>A0A7L8ACT4</accession>
<protein>
    <recommendedName>
        <fullName evidence="4">Transporter</fullName>
    </recommendedName>
</protein>
<sequence>MKKINTVLLLILTTSLFAQSPWTKEKGDLFINFSYTTISDYNELFGDSDYNTRGNITDRTYQIYGEYGLTDKTSLVFSVPLKSIKKSSFSNPAIDCIGDCSKPASSKTTFGNIQLGLKHQFYNNGWVLSGQLLSEINTSSYDENTGIRTGYDAFTFTPQLLAGKSFGKTFLQTHIGADLRTNDYSSNFKIGGEFGGKVTQNIWLIGYIDVVKSFENGDVNIPTNNSFTGLYVNDQEYGAYGLKGILQLCDLGITAGFGNAFFGNNVAKQTAFTIGIFNTF</sequence>
<name>A0A7L8ACT4_9FLAO</name>
<feature type="chain" id="PRO_5032630850" description="Transporter" evidence="1">
    <location>
        <begin position="19"/>
        <end position="280"/>
    </location>
</feature>
<organism evidence="2 3">
    <name type="scientific">Polaribacter haliotis</name>
    <dbReference type="NCBI Taxonomy" id="1888915"/>
    <lineage>
        <taxon>Bacteria</taxon>
        <taxon>Pseudomonadati</taxon>
        <taxon>Bacteroidota</taxon>
        <taxon>Flavobacteriia</taxon>
        <taxon>Flavobacteriales</taxon>
        <taxon>Flavobacteriaceae</taxon>
    </lineage>
</organism>
<gene>
    <name evidence="2" type="ORF">H9I45_10670</name>
</gene>
<proteinExistence type="predicted"/>
<feature type="signal peptide" evidence="1">
    <location>
        <begin position="1"/>
        <end position="18"/>
    </location>
</feature>
<dbReference type="Proteomes" id="UP000516764">
    <property type="component" value="Chromosome"/>
</dbReference>
<evidence type="ECO:0008006" key="4">
    <source>
        <dbReference type="Google" id="ProtNLM"/>
    </source>
</evidence>
<dbReference type="EMBL" id="CP061813">
    <property type="protein sequence ID" value="QOD59810.1"/>
    <property type="molecule type" value="Genomic_DNA"/>
</dbReference>
<evidence type="ECO:0000313" key="2">
    <source>
        <dbReference type="EMBL" id="QOD59810.1"/>
    </source>
</evidence>
<dbReference type="KEGG" id="phal:H9I45_10670"/>
<keyword evidence="3" id="KW-1185">Reference proteome</keyword>
<dbReference type="RefSeq" id="WP_088352495.1">
    <property type="nucleotide sequence ID" value="NZ_CP061813.1"/>
</dbReference>